<protein>
    <submittedName>
        <fullName evidence="4">tRNA 2-thiocytidine biosynthesis protein TtcA</fullName>
    </submittedName>
</protein>
<feature type="binding site" evidence="2">
    <location>
        <position position="149"/>
    </location>
    <ligand>
        <name>ATP</name>
        <dbReference type="ChEBI" id="CHEBI:30616"/>
    </ligand>
</feature>
<dbReference type="InterPro" id="IPR014729">
    <property type="entry name" value="Rossmann-like_a/b/a_fold"/>
</dbReference>
<keyword evidence="2" id="KW-0547">Nucleotide-binding</keyword>
<feature type="binding site" evidence="2">
    <location>
        <begin position="32"/>
        <end position="34"/>
    </location>
    <ligand>
        <name>ATP</name>
        <dbReference type="ChEBI" id="CHEBI:30616"/>
    </ligand>
</feature>
<evidence type="ECO:0000313" key="5">
    <source>
        <dbReference type="Proteomes" id="UP000287853"/>
    </source>
</evidence>
<dbReference type="InterPro" id="IPR035107">
    <property type="entry name" value="tRNA_thiolation_TtcA_Ctu1"/>
</dbReference>
<organism evidence="4 5">
    <name type="scientific">Candidatus Electrothrix aarhusensis</name>
    <dbReference type="NCBI Taxonomy" id="1859131"/>
    <lineage>
        <taxon>Bacteria</taxon>
        <taxon>Pseudomonadati</taxon>
        <taxon>Thermodesulfobacteriota</taxon>
        <taxon>Desulfobulbia</taxon>
        <taxon>Desulfobulbales</taxon>
        <taxon>Desulfobulbaceae</taxon>
        <taxon>Candidatus Electrothrix</taxon>
    </lineage>
</organism>
<dbReference type="GO" id="GO:0008033">
    <property type="term" value="P:tRNA processing"/>
    <property type="evidence" value="ECO:0007669"/>
    <property type="project" value="InterPro"/>
</dbReference>
<dbReference type="GO" id="GO:0005524">
    <property type="term" value="F:ATP binding"/>
    <property type="evidence" value="ECO:0007669"/>
    <property type="project" value="UniProtKB-KW"/>
</dbReference>
<dbReference type="PANTHER" id="PTHR43686:SF1">
    <property type="entry name" value="AMINOTRAN_5 DOMAIN-CONTAINING PROTEIN"/>
    <property type="match status" value="1"/>
</dbReference>
<evidence type="ECO:0000256" key="2">
    <source>
        <dbReference type="PIRSR" id="PIRSR004976-51"/>
    </source>
</evidence>
<dbReference type="CDD" id="cd24138">
    <property type="entry name" value="TtcA-like"/>
    <property type="match status" value="1"/>
</dbReference>
<keyword evidence="1" id="KW-0808">Transferase</keyword>
<keyword evidence="5" id="KW-1185">Reference proteome</keyword>
<feature type="domain" description="tRNA(Ile)-lysidine/2-thiocytidine synthase N-terminal" evidence="3">
    <location>
        <begin position="29"/>
        <end position="225"/>
    </location>
</feature>
<evidence type="ECO:0000313" key="4">
    <source>
        <dbReference type="EMBL" id="RWX43458.1"/>
    </source>
</evidence>
<evidence type="ECO:0000256" key="1">
    <source>
        <dbReference type="ARBA" id="ARBA00022679"/>
    </source>
</evidence>
<proteinExistence type="predicted"/>
<dbReference type="Proteomes" id="UP000287853">
    <property type="component" value="Unassembled WGS sequence"/>
</dbReference>
<evidence type="ECO:0000259" key="3">
    <source>
        <dbReference type="Pfam" id="PF01171"/>
    </source>
</evidence>
<sequence>MKSVLTAGENRRIAKAMLDYSMLADGDRILVAVSGGIDSLVLAWVLHTWRRKAPIDYEVHPVYVDMRPAGAPRVPEAETEGRAGLICERLAALGLSCQVLPAELPALSEAHQSETGTETTGICFQCARNRRRLLFDHAREQGAHTIALGHHRDDIVETFFINLTCSGNISTMRPKQVLFSGRLALIRPLAYLVKEEIRGIGKRLGLDPVASDCPVSEKTRRQDIRGLLKQVYDQIPGSREHVFAALGNVRQEYLLLQDSSKHQQETHANQS</sequence>
<feature type="binding site" evidence="2">
    <location>
        <position position="38"/>
    </location>
    <ligand>
        <name>ATP</name>
        <dbReference type="ChEBI" id="CHEBI:30616"/>
    </ligand>
</feature>
<dbReference type="Pfam" id="PF01171">
    <property type="entry name" value="ATP_bind_3"/>
    <property type="match status" value="1"/>
</dbReference>
<feature type="binding site" evidence="2">
    <location>
        <position position="154"/>
    </location>
    <ligand>
        <name>ATP</name>
        <dbReference type="ChEBI" id="CHEBI:30616"/>
    </ligand>
</feature>
<dbReference type="GO" id="GO:0016740">
    <property type="term" value="F:transferase activity"/>
    <property type="evidence" value="ECO:0007669"/>
    <property type="project" value="UniProtKB-KW"/>
</dbReference>
<name>A0A3S3QNY7_9BACT</name>
<dbReference type="PIRSF" id="PIRSF004976">
    <property type="entry name" value="ATPase_YdaO"/>
    <property type="match status" value="1"/>
</dbReference>
<dbReference type="PANTHER" id="PTHR43686">
    <property type="entry name" value="SULFURTRANSFERASE-RELATED"/>
    <property type="match status" value="1"/>
</dbReference>
<dbReference type="Gene3D" id="3.40.50.620">
    <property type="entry name" value="HUPs"/>
    <property type="match status" value="1"/>
</dbReference>
<reference evidence="4 5" key="1">
    <citation type="submission" date="2017-01" db="EMBL/GenBank/DDBJ databases">
        <title>The cable genome- insights into the physiology and evolution of filamentous bacteria capable of sulfide oxidation via long distance electron transfer.</title>
        <authorList>
            <person name="Schreiber L."/>
            <person name="Bjerg J.T."/>
            <person name="Boggild A."/>
            <person name="Van De Vossenberg J."/>
            <person name="Meysman F."/>
            <person name="Nielsen L.P."/>
            <person name="Schramm A."/>
            <person name="Kjeldsen K.U."/>
        </authorList>
    </citation>
    <scope>NUCLEOTIDE SEQUENCE [LARGE SCALE GENOMIC DNA]</scope>
    <source>
        <strain evidence="4">MCF</strain>
    </source>
</reference>
<dbReference type="AlphaFoldDB" id="A0A3S3QNY7"/>
<keyword evidence="2" id="KW-0067">ATP-binding</keyword>
<gene>
    <name evidence="4" type="ORF">H206_01586</name>
</gene>
<comment type="caution">
    <text evidence="4">The sequence shown here is derived from an EMBL/GenBank/DDBJ whole genome shotgun (WGS) entry which is preliminary data.</text>
</comment>
<accession>A0A3S3QNY7</accession>
<dbReference type="EMBL" id="MTKO01000120">
    <property type="protein sequence ID" value="RWX43458.1"/>
    <property type="molecule type" value="Genomic_DNA"/>
</dbReference>
<feature type="binding site" evidence="2">
    <location>
        <position position="64"/>
    </location>
    <ligand>
        <name>ATP</name>
        <dbReference type="ChEBI" id="CHEBI:30616"/>
    </ligand>
</feature>
<dbReference type="InterPro" id="IPR011063">
    <property type="entry name" value="TilS/TtcA_N"/>
</dbReference>
<dbReference type="SUPFAM" id="SSF52402">
    <property type="entry name" value="Adenine nucleotide alpha hydrolases-like"/>
    <property type="match status" value="1"/>
</dbReference>